<dbReference type="HOGENOM" id="CLU_857656_0_0_9"/>
<gene>
    <name evidence="1" type="ORF">BN1050_00070</name>
</gene>
<reference evidence="1" key="1">
    <citation type="submission" date="2014-07" db="EMBL/GenBank/DDBJ databases">
        <authorList>
            <person name="Urmite Genomes Urmite Genomes"/>
        </authorList>
    </citation>
    <scope>NUCLEOTIDE SEQUENCE</scope>
    <source>
        <strain evidence="1">13S34_air</strain>
    </source>
</reference>
<dbReference type="EMBL" id="LN483073">
    <property type="protein sequence ID" value="CDZ99378.1"/>
    <property type="molecule type" value="Genomic_DNA"/>
</dbReference>
<dbReference type="AlphaFoldDB" id="A0A078LVZ2"/>
<organism evidence="1">
    <name type="scientific">Metalysinibacillus saudimassiliensis</name>
    <dbReference type="NCBI Taxonomy" id="1461583"/>
    <lineage>
        <taxon>Bacteria</taxon>
        <taxon>Bacillati</taxon>
        <taxon>Bacillota</taxon>
        <taxon>Bacilli</taxon>
        <taxon>Bacillales</taxon>
        <taxon>Caryophanaceae</taxon>
        <taxon>Metalysinibacillus</taxon>
    </lineage>
</organism>
<name>A0A078LVZ2_9BACL</name>
<dbReference type="InterPro" id="IPR025062">
    <property type="entry name" value="DUF4003"/>
</dbReference>
<evidence type="ECO:0008006" key="2">
    <source>
        <dbReference type="Google" id="ProtNLM"/>
    </source>
</evidence>
<accession>A0A078LVZ2</accession>
<dbReference type="PATRIC" id="fig|1461583.4.peg.69"/>
<proteinExistence type="predicted"/>
<dbReference type="Pfam" id="PF13170">
    <property type="entry name" value="DUF4003"/>
    <property type="match status" value="1"/>
</dbReference>
<sequence length="310" mass="35454">MIIEQRLEEVYGVVKQQLRYQATTPLLLALTTTFSLRDEGFEIAKYEALKEEVKKQTGAFSYLRSNISMILPNLMPATDAQEAVAQLLANYELLIEQKFPRSNFSYLAANYIQDEAHAKRAMSYYTALRTHHMFLTTHDDVPYAVLLTVKEEQDPVQLADTVHQYIKDLTARGYYKSNELLWLAQLLAMDDANYQSTRVEEVVAMEQKLVRFGIKKKAQHYVIIGLLTLLNYNDTQLTHIIGLSDTLAKMKQFKWYKQYALYSAIQITVHITKEEVDDMLSASILTAIETAIQAQQMTVAVTLMNTNSAT</sequence>
<protein>
    <recommendedName>
        <fullName evidence="2">DUF4003 domain-containing protein</fullName>
    </recommendedName>
</protein>
<evidence type="ECO:0000313" key="1">
    <source>
        <dbReference type="EMBL" id="CDZ99378.1"/>
    </source>
</evidence>